<protein>
    <recommendedName>
        <fullName evidence="9">Bromo domain-containing protein</fullName>
    </recommendedName>
</protein>
<dbReference type="InterPro" id="IPR001487">
    <property type="entry name" value="Bromodomain"/>
</dbReference>
<dbReference type="Pfam" id="PF00439">
    <property type="entry name" value="Bromodomain"/>
    <property type="match status" value="1"/>
</dbReference>
<evidence type="ECO:0000256" key="3">
    <source>
        <dbReference type="PROSITE-ProRule" id="PRU00042"/>
    </source>
</evidence>
<keyword evidence="8" id="KW-1185">Reference proteome</keyword>
<comment type="caution">
    <text evidence="7">The sequence shown here is derived from an EMBL/GenBank/DDBJ whole genome shotgun (WGS) entry which is preliminary data.</text>
</comment>
<dbReference type="PROSITE" id="PS50157">
    <property type="entry name" value="ZINC_FINGER_C2H2_2"/>
    <property type="match status" value="1"/>
</dbReference>
<keyword evidence="3" id="KW-0862">Zinc</keyword>
<feature type="region of interest" description="Disordered" evidence="4">
    <location>
        <begin position="641"/>
        <end position="760"/>
    </location>
</feature>
<dbReference type="InterPro" id="IPR036427">
    <property type="entry name" value="Bromodomain-like_sf"/>
</dbReference>
<reference evidence="7 8" key="1">
    <citation type="submission" date="2018-04" db="EMBL/GenBank/DDBJ databases">
        <authorList>
            <person name="Zhang X."/>
            <person name="Yuan J."/>
            <person name="Li F."/>
            <person name="Xiang J."/>
        </authorList>
    </citation>
    <scope>NUCLEOTIDE SEQUENCE [LARGE SCALE GENOMIC DNA]</scope>
    <source>
        <tissue evidence="7">Muscle</tissue>
    </source>
</reference>
<dbReference type="InterPro" id="IPR056522">
    <property type="entry name" value="KIAA2026_hel"/>
</dbReference>
<dbReference type="InterPro" id="IPR036236">
    <property type="entry name" value="Znf_C2H2_sf"/>
</dbReference>
<evidence type="ECO:0000259" key="5">
    <source>
        <dbReference type="PROSITE" id="PS50014"/>
    </source>
</evidence>
<feature type="domain" description="Bromo" evidence="5">
    <location>
        <begin position="230"/>
        <end position="302"/>
    </location>
</feature>
<dbReference type="PROSITE" id="PS00028">
    <property type="entry name" value="ZINC_FINGER_C2H2_1"/>
    <property type="match status" value="1"/>
</dbReference>
<keyword evidence="3" id="KW-0479">Metal-binding</keyword>
<reference evidence="7 8" key="2">
    <citation type="submission" date="2019-01" db="EMBL/GenBank/DDBJ databases">
        <title>The decoding of complex shrimp genome reveals the adaptation for benthos swimmer, frequently molting mechanism and breeding impact on genome.</title>
        <authorList>
            <person name="Sun Y."/>
            <person name="Gao Y."/>
            <person name="Yu Y."/>
        </authorList>
    </citation>
    <scope>NUCLEOTIDE SEQUENCE [LARGE SCALE GENOMIC DNA]</scope>
    <source>
        <tissue evidence="7">Muscle</tissue>
    </source>
</reference>
<dbReference type="InterPro" id="IPR040214">
    <property type="entry name" value="BRD10"/>
</dbReference>
<feature type="compositionally biased region" description="Low complexity" evidence="4">
    <location>
        <begin position="717"/>
        <end position="730"/>
    </location>
</feature>
<accession>A0A3R7N411</accession>
<evidence type="ECO:0000256" key="4">
    <source>
        <dbReference type="SAM" id="MobiDB-lite"/>
    </source>
</evidence>
<feature type="region of interest" description="Disordered" evidence="4">
    <location>
        <begin position="138"/>
        <end position="173"/>
    </location>
</feature>
<organism evidence="7 8">
    <name type="scientific">Penaeus vannamei</name>
    <name type="common">Whiteleg shrimp</name>
    <name type="synonym">Litopenaeus vannamei</name>
    <dbReference type="NCBI Taxonomy" id="6689"/>
    <lineage>
        <taxon>Eukaryota</taxon>
        <taxon>Metazoa</taxon>
        <taxon>Ecdysozoa</taxon>
        <taxon>Arthropoda</taxon>
        <taxon>Crustacea</taxon>
        <taxon>Multicrustacea</taxon>
        <taxon>Malacostraca</taxon>
        <taxon>Eumalacostraca</taxon>
        <taxon>Eucarida</taxon>
        <taxon>Decapoda</taxon>
        <taxon>Dendrobranchiata</taxon>
        <taxon>Penaeoidea</taxon>
        <taxon>Penaeidae</taxon>
        <taxon>Penaeus</taxon>
    </lineage>
</organism>
<dbReference type="EMBL" id="QCYY01001617">
    <property type="protein sequence ID" value="ROT76713.1"/>
    <property type="molecule type" value="Genomic_DNA"/>
</dbReference>
<dbReference type="CDD" id="cd04369">
    <property type="entry name" value="Bromodomain"/>
    <property type="match status" value="1"/>
</dbReference>
<dbReference type="Gene3D" id="1.20.920.10">
    <property type="entry name" value="Bromodomain-like"/>
    <property type="match status" value="1"/>
</dbReference>
<evidence type="ECO:0000256" key="2">
    <source>
        <dbReference type="PROSITE-ProRule" id="PRU00035"/>
    </source>
</evidence>
<dbReference type="AlphaFoldDB" id="A0A3R7N411"/>
<dbReference type="PROSITE" id="PS50014">
    <property type="entry name" value="BROMODOMAIN_2"/>
    <property type="match status" value="1"/>
</dbReference>
<keyword evidence="1 2" id="KW-0103">Bromodomain</keyword>
<sequence>MGDTDPGRGCPPALLSDVESTGNNVNNNNNPSAGRGVAPHAEQNGRGELERKQPVIEDVGDAASRTSEESAESLSSMNSHLAWREGPKPQSKAQPSYRMVADHSRHTNIRKESSLLYSRRDEEKSSFGLYSGMSDIISGSPQSAAPSPTPSSCSSTPSLTPNKSTVASGGLPRPNSTFGSSLVYKGSGGGLLVHHPVTPKKRVLTKTKTDHLSEELNLGYRILMELMSDYQKGSNAPFMEPIELDTDKNKDYLEVIKKPLWLKKIKEQLLDGQYKTITELIGDLRLMLENAYRYFGPVHSISKKGLRLEHMMEQKIALLPKEIREQCSLEKTSGQPPEDITQKHRNKRAKISVNGDNFFSYVMHRVRGCRVQREKELKRRKMEAMRQAKRDRELEVIQWEKDLLKEPLHSQMRAMWELPQIGHFIYLTLKTLNIYEVPQYELERMLLMPRASRTLAMLLTSLLSSPQQRQKLNEKPYMPYKVWARKLAHKTLLWYRCFSRENQNSQKVFDQMGIEPQFWNICGPTNPFERQLFHEMTYHQRVWLLKSLCDFLLHNHKTVQEVIAEHTEADQREYHLGRDRDGNEYLHFPQFCGQDLRIYRRAQVPSPEIKVEEEEHKEGSILPIEKVREFKKMMKRIRSKYEEEAEWEGSRGKKRKRKRGRNREVDPEEEVSFHNRSRPGNLRQRPRARYKDQYEDLGLSSDDEPPRPKFKGRRARASAAAEETGEEGAANSPAPPQQEGLTRAQQKNPRTRRGGKKKPTCEICGKTFQNIAALKGHRAVHTKEKVHAQLATPPMAPRLGSDDDHDVLARRTGDIVAEGPRAVAHVVPLVVKGVGTVSCCASRREEPRSGSGEEVYGRLESWADEGEVPRTPVQLDPDLWRVIQQMDGSLKAHSGSSIADACCGVMVLACNTCGHRNQMIYDFGDSSGAHSKEGCS</sequence>
<dbReference type="InterPro" id="IPR013087">
    <property type="entry name" value="Znf_C2H2_type"/>
</dbReference>
<feature type="compositionally biased region" description="Basic residues" evidence="4">
    <location>
        <begin position="652"/>
        <end position="661"/>
    </location>
</feature>
<dbReference type="GO" id="GO:0008270">
    <property type="term" value="F:zinc ion binding"/>
    <property type="evidence" value="ECO:0007669"/>
    <property type="project" value="UniProtKB-KW"/>
</dbReference>
<gene>
    <name evidence="7" type="ORF">C7M84_004691</name>
</gene>
<dbReference type="PRINTS" id="PR00503">
    <property type="entry name" value="BROMODOMAIN"/>
</dbReference>
<dbReference type="SMART" id="SM00297">
    <property type="entry name" value="BROMO"/>
    <property type="match status" value="1"/>
</dbReference>
<dbReference type="STRING" id="6689.A0A3R7N411"/>
<dbReference type="PANTHER" id="PTHR31095:SF3">
    <property type="entry name" value="RIKEN CDNA 9930021J03 GENE"/>
    <property type="match status" value="1"/>
</dbReference>
<evidence type="ECO:0000259" key="6">
    <source>
        <dbReference type="PROSITE" id="PS50157"/>
    </source>
</evidence>
<dbReference type="Pfam" id="PF23450">
    <property type="entry name" value="KIAA2026_hel"/>
    <property type="match status" value="1"/>
</dbReference>
<proteinExistence type="predicted"/>
<feature type="domain" description="C2H2-type" evidence="6">
    <location>
        <begin position="759"/>
        <end position="786"/>
    </location>
</feature>
<feature type="compositionally biased region" description="Basic residues" evidence="4">
    <location>
        <begin position="749"/>
        <end position="758"/>
    </location>
</feature>
<keyword evidence="3" id="KW-0863">Zinc-finger</keyword>
<feature type="region of interest" description="Disordered" evidence="4">
    <location>
        <begin position="1"/>
        <end position="106"/>
    </location>
</feature>
<dbReference type="SUPFAM" id="SSF47370">
    <property type="entry name" value="Bromodomain"/>
    <property type="match status" value="1"/>
</dbReference>
<evidence type="ECO:0008006" key="9">
    <source>
        <dbReference type="Google" id="ProtNLM"/>
    </source>
</evidence>
<evidence type="ECO:0000313" key="8">
    <source>
        <dbReference type="Proteomes" id="UP000283509"/>
    </source>
</evidence>
<feature type="compositionally biased region" description="Polar residues" evidence="4">
    <location>
        <begin position="739"/>
        <end position="748"/>
    </location>
</feature>
<evidence type="ECO:0000313" key="7">
    <source>
        <dbReference type="EMBL" id="ROT76713.1"/>
    </source>
</evidence>
<evidence type="ECO:0000256" key="1">
    <source>
        <dbReference type="ARBA" id="ARBA00023117"/>
    </source>
</evidence>
<feature type="compositionally biased region" description="Low complexity" evidence="4">
    <location>
        <begin position="138"/>
        <end position="161"/>
    </location>
</feature>
<dbReference type="Gene3D" id="3.30.160.60">
    <property type="entry name" value="Classic Zinc Finger"/>
    <property type="match status" value="1"/>
</dbReference>
<name>A0A3R7N411_PENVA</name>
<dbReference type="OrthoDB" id="21449at2759"/>
<feature type="compositionally biased region" description="Basic and acidic residues" evidence="4">
    <location>
        <begin position="43"/>
        <end position="55"/>
    </location>
</feature>
<dbReference type="Proteomes" id="UP000283509">
    <property type="component" value="Unassembled WGS sequence"/>
</dbReference>
<dbReference type="SUPFAM" id="SSF57667">
    <property type="entry name" value="beta-beta-alpha zinc fingers"/>
    <property type="match status" value="1"/>
</dbReference>
<dbReference type="PANTHER" id="PTHR31095">
    <property type="entry name" value="RIKEN CDNA 9930021J03 GENE"/>
    <property type="match status" value="1"/>
</dbReference>